<evidence type="ECO:0000313" key="4">
    <source>
        <dbReference type="Proteomes" id="UP000319212"/>
    </source>
</evidence>
<proteinExistence type="predicted"/>
<protein>
    <recommendedName>
        <fullName evidence="2">Amine oxidase domain-containing protein</fullName>
    </recommendedName>
</protein>
<organism evidence="3 4">
    <name type="scientific">Variovorax guangxiensis</name>
    <dbReference type="NCBI Taxonomy" id="1775474"/>
    <lineage>
        <taxon>Bacteria</taxon>
        <taxon>Pseudomonadati</taxon>
        <taxon>Pseudomonadota</taxon>
        <taxon>Betaproteobacteria</taxon>
        <taxon>Burkholderiales</taxon>
        <taxon>Comamonadaceae</taxon>
        <taxon>Variovorax</taxon>
    </lineage>
</organism>
<dbReference type="InterPro" id="IPR036188">
    <property type="entry name" value="FAD/NAD-bd_sf"/>
</dbReference>
<dbReference type="EMBL" id="RCZI01000002">
    <property type="protein sequence ID" value="TPG29161.1"/>
    <property type="molecule type" value="Genomic_DNA"/>
</dbReference>
<dbReference type="RefSeq" id="WP_140841420.1">
    <property type="nucleotide sequence ID" value="NZ_RCZI01000002.1"/>
</dbReference>
<feature type="domain" description="Amine oxidase" evidence="2">
    <location>
        <begin position="67"/>
        <end position="403"/>
    </location>
</feature>
<dbReference type="OrthoDB" id="127573at2"/>
<reference evidence="3 4" key="1">
    <citation type="journal article" date="2019" name="Environ. Microbiol.">
        <title>Species interactions and distinct microbial communities in high Arctic permafrost affected cryosols are associated with the CH4 and CO2 gas fluxes.</title>
        <authorList>
            <person name="Altshuler I."/>
            <person name="Hamel J."/>
            <person name="Turney S."/>
            <person name="Magnuson E."/>
            <person name="Levesque R."/>
            <person name="Greer C."/>
            <person name="Whyte L.G."/>
        </authorList>
    </citation>
    <scope>NUCLEOTIDE SEQUENCE [LARGE SCALE GENOMIC DNA]</scope>
    <source>
        <strain evidence="3 4">S06.C</strain>
    </source>
</reference>
<feature type="signal peptide" evidence="1">
    <location>
        <begin position="1"/>
        <end position="19"/>
    </location>
</feature>
<evidence type="ECO:0000313" key="3">
    <source>
        <dbReference type="EMBL" id="TPG29161.1"/>
    </source>
</evidence>
<accession>A0A502DXZ6</accession>
<feature type="chain" id="PRO_5021217449" description="Amine oxidase domain-containing protein" evidence="1">
    <location>
        <begin position="20"/>
        <end position="527"/>
    </location>
</feature>
<dbReference type="SUPFAM" id="SSF51905">
    <property type="entry name" value="FAD/NAD(P)-binding domain"/>
    <property type="match status" value="1"/>
</dbReference>
<dbReference type="PANTHER" id="PTHR42923:SF39">
    <property type="entry name" value="AMINO OXIDASE"/>
    <property type="match status" value="1"/>
</dbReference>
<dbReference type="PROSITE" id="PS51257">
    <property type="entry name" value="PROKAR_LIPOPROTEIN"/>
    <property type="match status" value="1"/>
</dbReference>
<dbReference type="PANTHER" id="PTHR42923">
    <property type="entry name" value="PROTOPORPHYRINOGEN OXIDASE"/>
    <property type="match status" value="1"/>
</dbReference>
<dbReference type="Gene3D" id="3.50.50.60">
    <property type="entry name" value="FAD/NAD(P)-binding domain"/>
    <property type="match status" value="1"/>
</dbReference>
<dbReference type="GO" id="GO:0016491">
    <property type="term" value="F:oxidoreductase activity"/>
    <property type="evidence" value="ECO:0007669"/>
    <property type="project" value="InterPro"/>
</dbReference>
<comment type="caution">
    <text evidence="3">The sequence shown here is derived from an EMBL/GenBank/DDBJ whole genome shotgun (WGS) entry which is preliminary data.</text>
</comment>
<keyword evidence="1" id="KW-0732">Signal</keyword>
<dbReference type="InterPro" id="IPR002937">
    <property type="entry name" value="Amino_oxidase"/>
</dbReference>
<name>A0A502DXZ6_9BURK</name>
<dbReference type="AlphaFoldDB" id="A0A502DXZ6"/>
<dbReference type="Pfam" id="PF01593">
    <property type="entry name" value="Amino_oxidase"/>
    <property type="match status" value="1"/>
</dbReference>
<dbReference type="Proteomes" id="UP000319212">
    <property type="component" value="Unassembled WGS sequence"/>
</dbReference>
<evidence type="ECO:0000259" key="2">
    <source>
        <dbReference type="Pfam" id="PF01593"/>
    </source>
</evidence>
<dbReference type="InterPro" id="IPR050464">
    <property type="entry name" value="Zeta_carotene_desat/Oxidored"/>
</dbReference>
<evidence type="ECO:0000256" key="1">
    <source>
        <dbReference type="SAM" id="SignalP"/>
    </source>
</evidence>
<sequence length="527" mass="56825">MQRRAFLASSLGLGAMSLAACESKAPIAGGFTGIDMARGHAMRDGALRSAAPGSTRRTRVVIAGGGVAGLAAARALRAKGVDDFVVLELEDTAGGNSRGGVLEGIACPLGAHYLPVPGDDAHEVQDLLEELGLRRRVAGRWAYDERHLCHSPQERLFFEGEWHDGLLPVQGVGAETLAQYRRFSQRVDALQQATRFAIPSLRVPTTAATFGLDAMTFGQWLDAEGLGDAHLRWYLEYSCRDDYGAGVAQVSAWAGIHYFASRHGFHAPGDDNADRDAVLTWPEGNGWLTQRLAAPLGDRLRTGQVVTRIAETRGGVEVDVFDAASKSLVRWQAERCIVALPVFVAARVVENPPALLRRAAAALQYAPWLVANVHLDAPLADRTGAAPSWDNVVYGTRGLGYVDARHQALDPTPRATVLTWYRPLGPSSFDGTDGRRQLLDQPWSAWRDALLAELSVPHPDIAERATRIDITRYGHAMAIPTPGLRAQLGNDGTVTAGRLAFAHADWSGYSIFEEAFTRGHLAGSLPA</sequence>
<gene>
    <name evidence="3" type="ORF">EAH82_10420</name>
</gene>